<feature type="transmembrane region" description="Helical" evidence="8">
    <location>
        <begin position="358"/>
        <end position="376"/>
    </location>
</feature>
<feature type="domain" description="NADH:quinone oxidoreductase/Mrp antiporter transmembrane" evidence="9">
    <location>
        <begin position="61"/>
        <end position="305"/>
    </location>
</feature>
<keyword evidence="5 10" id="KW-0560">Oxidoreductase</keyword>
<evidence type="ECO:0000256" key="4">
    <source>
        <dbReference type="ARBA" id="ARBA00022989"/>
    </source>
</evidence>
<dbReference type="EMBL" id="CP001098">
    <property type="protein sequence ID" value="ACL69955.1"/>
    <property type="molecule type" value="Genomic_DNA"/>
</dbReference>
<feature type="transmembrane region" description="Helical" evidence="8">
    <location>
        <begin position="41"/>
        <end position="58"/>
    </location>
</feature>
<dbReference type="GO" id="GO:0016491">
    <property type="term" value="F:oxidoreductase activity"/>
    <property type="evidence" value="ECO:0007669"/>
    <property type="project" value="UniProtKB-KW"/>
</dbReference>
<keyword evidence="3 7" id="KW-0812">Transmembrane</keyword>
<feature type="transmembrane region" description="Helical" evidence="8">
    <location>
        <begin position="159"/>
        <end position="178"/>
    </location>
</feature>
<gene>
    <name evidence="10" type="ordered locus">Hore_12050</name>
</gene>
<dbReference type="eggNOG" id="COG0651">
    <property type="taxonomic scope" value="Bacteria"/>
</dbReference>
<feature type="transmembrane region" description="Helical" evidence="8">
    <location>
        <begin position="64"/>
        <end position="82"/>
    </location>
</feature>
<protein>
    <submittedName>
        <fullName evidence="10">NADH dehydrogenase I subunit M</fullName>
        <ecNumber evidence="10">1.6.5.3</ecNumber>
    </submittedName>
</protein>
<dbReference type="EC" id="1.6.5.3" evidence="10"/>
<evidence type="ECO:0000256" key="2">
    <source>
        <dbReference type="ARBA" id="ARBA00022475"/>
    </source>
</evidence>
<feature type="transmembrane region" description="Helical" evidence="8">
    <location>
        <begin position="396"/>
        <end position="416"/>
    </location>
</feature>
<dbReference type="PRINTS" id="PR01434">
    <property type="entry name" value="NADHDHGNASE5"/>
</dbReference>
<keyword evidence="2" id="KW-1003">Cell membrane</keyword>
<evidence type="ECO:0000259" key="9">
    <source>
        <dbReference type="Pfam" id="PF00361"/>
    </source>
</evidence>
<evidence type="ECO:0000256" key="6">
    <source>
        <dbReference type="ARBA" id="ARBA00023136"/>
    </source>
</evidence>
<dbReference type="STRING" id="373903.Hore_12050"/>
<feature type="transmembrane region" description="Helical" evidence="8">
    <location>
        <begin position="237"/>
        <end position="257"/>
    </location>
</feature>
<evidence type="ECO:0000313" key="11">
    <source>
        <dbReference type="Proteomes" id="UP000000719"/>
    </source>
</evidence>
<evidence type="ECO:0000256" key="7">
    <source>
        <dbReference type="RuleBase" id="RU000320"/>
    </source>
</evidence>
<dbReference type="InterPro" id="IPR001750">
    <property type="entry name" value="ND/Mrp_TM"/>
</dbReference>
<keyword evidence="11" id="KW-1185">Reference proteome</keyword>
<dbReference type="RefSeq" id="WP_012636139.1">
    <property type="nucleotide sequence ID" value="NC_011899.1"/>
</dbReference>
<evidence type="ECO:0000313" key="10">
    <source>
        <dbReference type="EMBL" id="ACL69955.1"/>
    </source>
</evidence>
<dbReference type="Proteomes" id="UP000000719">
    <property type="component" value="Chromosome"/>
</dbReference>
<comment type="subcellular location">
    <subcellularLocation>
        <location evidence="1">Cell membrane</location>
        <topology evidence="1">Multi-pass membrane protein</topology>
    </subcellularLocation>
    <subcellularLocation>
        <location evidence="7">Membrane</location>
        <topology evidence="7">Multi-pass membrane protein</topology>
    </subcellularLocation>
</comment>
<feature type="transmembrane region" description="Helical" evidence="8">
    <location>
        <begin position="484"/>
        <end position="503"/>
    </location>
</feature>
<feature type="transmembrane region" description="Helical" evidence="8">
    <location>
        <begin position="127"/>
        <end position="147"/>
    </location>
</feature>
<dbReference type="OrthoDB" id="9807568at2"/>
<evidence type="ECO:0000256" key="1">
    <source>
        <dbReference type="ARBA" id="ARBA00004651"/>
    </source>
</evidence>
<organism evidence="10 11">
    <name type="scientific">Halothermothrix orenii (strain H 168 / OCM 544 / DSM 9562)</name>
    <dbReference type="NCBI Taxonomy" id="373903"/>
    <lineage>
        <taxon>Bacteria</taxon>
        <taxon>Bacillati</taxon>
        <taxon>Bacillota</taxon>
        <taxon>Clostridia</taxon>
        <taxon>Halanaerobiales</taxon>
        <taxon>Halothermotrichaceae</taxon>
        <taxon>Halothermothrix</taxon>
    </lineage>
</organism>
<feature type="transmembrane region" description="Helical" evidence="8">
    <location>
        <begin position="278"/>
        <end position="297"/>
    </location>
</feature>
<feature type="transmembrane region" description="Helical" evidence="8">
    <location>
        <begin position="94"/>
        <end position="115"/>
    </location>
</feature>
<proteinExistence type="predicted"/>
<keyword evidence="6 8" id="KW-0472">Membrane</keyword>
<evidence type="ECO:0000256" key="5">
    <source>
        <dbReference type="ARBA" id="ARBA00023002"/>
    </source>
</evidence>
<dbReference type="PANTHER" id="PTHR42682">
    <property type="entry name" value="HYDROGENASE-4 COMPONENT F"/>
    <property type="match status" value="1"/>
</dbReference>
<feature type="transmembrane region" description="Helical" evidence="8">
    <location>
        <begin position="317"/>
        <end position="338"/>
    </location>
</feature>
<feature type="transmembrane region" description="Helical" evidence="8">
    <location>
        <begin position="209"/>
        <end position="231"/>
    </location>
</feature>
<dbReference type="PANTHER" id="PTHR42682:SF4">
    <property type="entry name" value="NADH-UBIQUINONE_PLASTOQUINONE"/>
    <property type="match status" value="1"/>
</dbReference>
<evidence type="ECO:0000256" key="3">
    <source>
        <dbReference type="ARBA" id="ARBA00022692"/>
    </source>
</evidence>
<accession>B8CXD6</accession>
<keyword evidence="4 8" id="KW-1133">Transmembrane helix</keyword>
<feature type="transmembrane region" description="Helical" evidence="8">
    <location>
        <begin position="184"/>
        <end position="202"/>
    </location>
</feature>
<name>B8CXD6_HALOH</name>
<dbReference type="Pfam" id="PF00361">
    <property type="entry name" value="Proton_antipo_M"/>
    <property type="match status" value="1"/>
</dbReference>
<reference evidence="10 11" key="1">
    <citation type="journal article" date="2009" name="PLoS ONE">
        <title>Genome analysis of the anaerobic thermohalophilic bacterium Halothermothrix orenii.</title>
        <authorList>
            <person name="Mavromatis K."/>
            <person name="Ivanova N."/>
            <person name="Anderson I."/>
            <person name="Lykidis A."/>
            <person name="Hooper S.D."/>
            <person name="Sun H."/>
            <person name="Kunin V."/>
            <person name="Lapidus A."/>
            <person name="Hugenholtz P."/>
            <person name="Patel B."/>
            <person name="Kyrpides N.C."/>
        </authorList>
    </citation>
    <scope>NUCLEOTIDE SEQUENCE [LARGE SCALE GENOMIC DNA]</scope>
    <source>
        <strain evidence="11">H 168 / OCM 544 / DSM 9562</strain>
    </source>
</reference>
<dbReference type="KEGG" id="hor:Hore_12050"/>
<dbReference type="AlphaFoldDB" id="B8CXD6"/>
<dbReference type="HOGENOM" id="CLU_040632_0_0_9"/>
<dbReference type="GO" id="GO:0005886">
    <property type="term" value="C:plasma membrane"/>
    <property type="evidence" value="ECO:0007669"/>
    <property type="project" value="UniProtKB-SubCell"/>
</dbReference>
<sequence>MIPLMDLIDITNINMYLALTAFIINMLTIVAGCYYFKEGKYIYIFLNLGTLIASLIVILTSDWVIFLVAWELVTLFTAIMIFRKDFNLGVQYFLVQLAGTSLLLLAVAIIINHGYDKIGYLNEVSLQTLLIIGVGTKSALFGLHFWLPVVHSKAPSPISALLSGWVVNLGYILLARTLPGDNRLLFFLGVLMIIYGGLRALASGDYKLILAYSTISQLGYIALGLGIGSSYGKAGALIHILSHGLAKTVLFIGSGYWEQEYRGRVIFNFKKPFLKQPGNYISSVMALLSLMGIIFFPGYLSKYYLKYSLPGGFAGEFLIHLTGIVTFLYGFRLLWFAFFKDLGSNFRLNKVKIGDLTVLRSSWPQITGILIMLIVMLKPDLVYTRLVHGKPTLFTFHNVIILFADATTAIIILVIFKGIKKYLKPWPDFKKIFRALFVRVIKLSRKLYRTLDTEKVFEGYFYNFIRNLAAIIYRAVYVSFQFQLLWIPVIFLLLLVYLSLATANVL</sequence>
<evidence type="ECO:0000256" key="8">
    <source>
        <dbReference type="SAM" id="Phobius"/>
    </source>
</evidence>
<dbReference type="InterPro" id="IPR052175">
    <property type="entry name" value="ComplexI-like_HydComp"/>
</dbReference>
<feature type="transmembrane region" description="Helical" evidence="8">
    <location>
        <begin position="15"/>
        <end position="36"/>
    </location>
</feature>